<dbReference type="SMART" id="SM00510">
    <property type="entry name" value="TFS2M"/>
    <property type="match status" value="1"/>
</dbReference>
<dbReference type="PANTHER" id="PTHR11477:SF0">
    <property type="entry name" value="IP08861P-RELATED"/>
    <property type="match status" value="1"/>
</dbReference>
<organism evidence="12 13">
    <name type="scientific">Malassezia psittaci</name>
    <dbReference type="NCBI Taxonomy" id="1821823"/>
    <lineage>
        <taxon>Eukaryota</taxon>
        <taxon>Fungi</taxon>
        <taxon>Dikarya</taxon>
        <taxon>Basidiomycota</taxon>
        <taxon>Ustilaginomycotina</taxon>
        <taxon>Malasseziomycetes</taxon>
        <taxon>Malasseziales</taxon>
        <taxon>Malasseziaceae</taxon>
        <taxon>Malassezia</taxon>
    </lineage>
</organism>
<dbReference type="GO" id="GO:0001139">
    <property type="term" value="F:RNA polymerase II complex recruiting activity"/>
    <property type="evidence" value="ECO:0007669"/>
    <property type="project" value="TreeGrafter"/>
</dbReference>
<dbReference type="CDD" id="cd13749">
    <property type="entry name" value="Zn-ribbon_TFIIS"/>
    <property type="match status" value="1"/>
</dbReference>
<dbReference type="InterPro" id="IPR036575">
    <property type="entry name" value="TFIIS_cen_dom_sf"/>
</dbReference>
<dbReference type="InterPro" id="IPR017923">
    <property type="entry name" value="TFIIS_N"/>
</dbReference>
<feature type="domain" description="TFIIS central" evidence="11">
    <location>
        <begin position="128"/>
        <end position="244"/>
    </location>
</feature>
<keyword evidence="13" id="KW-1185">Reference proteome</keyword>
<dbReference type="GO" id="GO:0008270">
    <property type="term" value="F:zinc ion binding"/>
    <property type="evidence" value="ECO:0007669"/>
    <property type="project" value="UniProtKB-KW"/>
</dbReference>
<evidence type="ECO:0000256" key="7">
    <source>
        <dbReference type="PROSITE-ProRule" id="PRU00649"/>
    </source>
</evidence>
<keyword evidence="3 6" id="KW-0863">Zinc-finger</keyword>
<evidence type="ECO:0000256" key="2">
    <source>
        <dbReference type="ARBA" id="ARBA00022723"/>
    </source>
</evidence>
<dbReference type="GO" id="GO:0031564">
    <property type="term" value="P:transcription antitermination"/>
    <property type="evidence" value="ECO:0007669"/>
    <property type="project" value="TreeGrafter"/>
</dbReference>
<comment type="subcellular location">
    <subcellularLocation>
        <location evidence="1 7">Nucleus</location>
    </subcellularLocation>
</comment>
<evidence type="ECO:0000256" key="1">
    <source>
        <dbReference type="ARBA" id="ARBA00004123"/>
    </source>
</evidence>
<dbReference type="GO" id="GO:0006362">
    <property type="term" value="P:transcription elongation by RNA polymerase I"/>
    <property type="evidence" value="ECO:0007669"/>
    <property type="project" value="TreeGrafter"/>
</dbReference>
<dbReference type="InterPro" id="IPR003617">
    <property type="entry name" value="TFIIS/CRSP70_N_sub"/>
</dbReference>
<dbReference type="FunFam" id="1.10.472.30:FF:000003">
    <property type="entry name" value="Transcription elongation factor S-II"/>
    <property type="match status" value="1"/>
</dbReference>
<gene>
    <name evidence="12" type="primary">tfs1</name>
    <name evidence="12" type="ORF">MPSI1_000866</name>
</gene>
<dbReference type="EMBL" id="CP118375">
    <property type="protein sequence ID" value="WFD42225.1"/>
    <property type="molecule type" value="Genomic_DNA"/>
</dbReference>
<dbReference type="SUPFAM" id="SSF47676">
    <property type="entry name" value="Conserved domain common to transcription factors TFIIS, elongin A, CRSP70"/>
    <property type="match status" value="1"/>
</dbReference>
<dbReference type="GO" id="GO:0003746">
    <property type="term" value="F:translation elongation factor activity"/>
    <property type="evidence" value="ECO:0007669"/>
    <property type="project" value="UniProtKB-KW"/>
</dbReference>
<dbReference type="SUPFAM" id="SSF46942">
    <property type="entry name" value="Elongation factor TFIIS domain 2"/>
    <property type="match status" value="1"/>
</dbReference>
<feature type="compositionally biased region" description="Low complexity" evidence="8">
    <location>
        <begin position="100"/>
        <end position="110"/>
    </location>
</feature>
<evidence type="ECO:0000256" key="4">
    <source>
        <dbReference type="ARBA" id="ARBA00022833"/>
    </source>
</evidence>
<feature type="domain" description="TFIIS-type" evidence="9">
    <location>
        <begin position="247"/>
        <end position="277"/>
    </location>
</feature>
<dbReference type="Gene3D" id="1.10.472.30">
    <property type="entry name" value="Transcription elongation factor S-II, central domain"/>
    <property type="match status" value="1"/>
</dbReference>
<dbReference type="GO" id="GO:0006368">
    <property type="term" value="P:transcription elongation by RNA polymerase II"/>
    <property type="evidence" value="ECO:0007669"/>
    <property type="project" value="TreeGrafter"/>
</dbReference>
<dbReference type="InterPro" id="IPR003618">
    <property type="entry name" value="TFIIS_cen_dom"/>
</dbReference>
<dbReference type="CDD" id="cd00183">
    <property type="entry name" value="TFIIS_I"/>
    <property type="match status" value="1"/>
</dbReference>
<accession>A0AAF0JDB3</accession>
<keyword evidence="4" id="KW-0862">Zinc</keyword>
<keyword evidence="2" id="KW-0479">Metal-binding</keyword>
<dbReference type="PROSITE" id="PS51321">
    <property type="entry name" value="TFIIS_CENTRAL"/>
    <property type="match status" value="1"/>
</dbReference>
<evidence type="ECO:0000259" key="10">
    <source>
        <dbReference type="PROSITE" id="PS51319"/>
    </source>
</evidence>
<dbReference type="Pfam" id="PF01096">
    <property type="entry name" value="Zn_ribbon_TFIIS"/>
    <property type="match status" value="1"/>
</dbReference>
<dbReference type="AlphaFoldDB" id="A0AAF0JDB3"/>
<keyword evidence="5 7" id="KW-0539">Nucleus</keyword>
<evidence type="ECO:0000259" key="11">
    <source>
        <dbReference type="PROSITE" id="PS51321"/>
    </source>
</evidence>
<evidence type="ECO:0000256" key="6">
    <source>
        <dbReference type="PROSITE-ProRule" id="PRU00472"/>
    </source>
</evidence>
<feature type="domain" description="TFIIS N-terminal" evidence="10">
    <location>
        <begin position="6"/>
        <end position="83"/>
    </location>
</feature>
<dbReference type="SMART" id="SM00509">
    <property type="entry name" value="TFS2N"/>
    <property type="match status" value="1"/>
</dbReference>
<dbReference type="Pfam" id="PF08711">
    <property type="entry name" value="Med26"/>
    <property type="match status" value="1"/>
</dbReference>
<keyword evidence="12" id="KW-0648">Protein biosynthesis</keyword>
<dbReference type="SUPFAM" id="SSF57783">
    <property type="entry name" value="Zinc beta-ribbon"/>
    <property type="match status" value="1"/>
</dbReference>
<dbReference type="InterPro" id="IPR035441">
    <property type="entry name" value="TFIIS/LEDGF_dom_sf"/>
</dbReference>
<keyword evidence="12" id="KW-0251">Elongation factor</keyword>
<feature type="region of interest" description="Disordered" evidence="8">
    <location>
        <begin position="216"/>
        <end position="247"/>
    </location>
</feature>
<dbReference type="SMART" id="SM00440">
    <property type="entry name" value="ZnF_C2C2"/>
    <property type="match status" value="1"/>
</dbReference>
<evidence type="ECO:0000313" key="13">
    <source>
        <dbReference type="Proteomes" id="UP001214628"/>
    </source>
</evidence>
<sequence>MESCAEQTKKLNKQLTKAASEGNTDDVFAALKLLEQVVEPSEELIRSTKIGVAVGKLRTHADTRIANLAKSLVKNWKTQVEKQRREASAKEKAKKEEASPSDIPAASAPSKSENKPVNVDFEILNDKTRNACLKLLYSSLELTSGVGAQQMFQISMQIEQATLDTIGRGNVNGDYRSKIRSLSLNLKDKNNPELREQVLQGEIPAEKLVVMRSEDMASSARKAERERLQQQNLHNAKGAEAQEAETDAFQCGKCKQRKTRYYQMQTRSADEPMYVQS</sequence>
<dbReference type="GO" id="GO:0031440">
    <property type="term" value="P:regulation of mRNA 3'-end processing"/>
    <property type="evidence" value="ECO:0007669"/>
    <property type="project" value="TreeGrafter"/>
</dbReference>
<dbReference type="GO" id="GO:0000977">
    <property type="term" value="F:RNA polymerase II transcription regulatory region sequence-specific DNA binding"/>
    <property type="evidence" value="ECO:0007669"/>
    <property type="project" value="TreeGrafter"/>
</dbReference>
<evidence type="ECO:0000256" key="8">
    <source>
        <dbReference type="SAM" id="MobiDB-lite"/>
    </source>
</evidence>
<dbReference type="Pfam" id="PF07500">
    <property type="entry name" value="TFIIS_M"/>
    <property type="match status" value="1"/>
</dbReference>
<dbReference type="GO" id="GO:0005634">
    <property type="term" value="C:nucleus"/>
    <property type="evidence" value="ECO:0007669"/>
    <property type="project" value="UniProtKB-SubCell"/>
</dbReference>
<evidence type="ECO:0000256" key="3">
    <source>
        <dbReference type="ARBA" id="ARBA00022771"/>
    </source>
</evidence>
<dbReference type="PIRSF" id="PIRSF006704">
    <property type="entry name" value="TF_IIS"/>
    <property type="match status" value="1"/>
</dbReference>
<dbReference type="Gene3D" id="1.20.930.10">
    <property type="entry name" value="Conserved domain common to transcription factors TFIIS, elongin A, CRSP70"/>
    <property type="match status" value="1"/>
</dbReference>
<dbReference type="InterPro" id="IPR035100">
    <property type="entry name" value="TF_IIS-typ"/>
</dbReference>
<proteinExistence type="predicted"/>
<feature type="compositionally biased region" description="Basic and acidic residues" evidence="8">
    <location>
        <begin position="79"/>
        <end position="98"/>
    </location>
</feature>
<protein>
    <submittedName>
        <fullName evidence="12">Transcription elongation factor TFIIS</fullName>
    </submittedName>
</protein>
<dbReference type="PANTHER" id="PTHR11477">
    <property type="entry name" value="TRANSCRIPTION FACTOR S-II ZINC FINGER DOMAIN-CONTAINING PROTEIN"/>
    <property type="match status" value="1"/>
</dbReference>
<dbReference type="Proteomes" id="UP001214628">
    <property type="component" value="Chromosome 1"/>
</dbReference>
<dbReference type="PROSITE" id="PS51133">
    <property type="entry name" value="ZF_TFIIS_2"/>
    <property type="match status" value="1"/>
</dbReference>
<evidence type="ECO:0000259" key="9">
    <source>
        <dbReference type="PROSITE" id="PS51133"/>
    </source>
</evidence>
<dbReference type="PROSITE" id="PS51319">
    <property type="entry name" value="TFIIS_N"/>
    <property type="match status" value="1"/>
</dbReference>
<feature type="region of interest" description="Disordered" evidence="8">
    <location>
        <begin position="79"/>
        <end position="114"/>
    </location>
</feature>
<reference evidence="12" key="1">
    <citation type="submission" date="2023-02" db="EMBL/GenBank/DDBJ databases">
        <title>Mating type loci evolution in Malassezia.</title>
        <authorList>
            <person name="Coelho M.A."/>
        </authorList>
    </citation>
    <scope>NUCLEOTIDE SEQUENCE</scope>
    <source>
        <strain evidence="12">CBS 14136</strain>
    </source>
</reference>
<evidence type="ECO:0000313" key="12">
    <source>
        <dbReference type="EMBL" id="WFD42225.1"/>
    </source>
</evidence>
<evidence type="ECO:0000256" key="5">
    <source>
        <dbReference type="ARBA" id="ARBA00023242"/>
    </source>
</evidence>
<name>A0AAF0JDB3_9BASI</name>
<dbReference type="InterPro" id="IPR001222">
    <property type="entry name" value="Znf_TFIIS"/>
</dbReference>
<dbReference type="Gene3D" id="2.20.25.10">
    <property type="match status" value="1"/>
</dbReference>